<dbReference type="EMBL" id="DS178367">
    <property type="protein sequence ID" value="EFP92572.2"/>
    <property type="molecule type" value="Genomic_DNA"/>
</dbReference>
<dbReference type="RefSeq" id="XP_003336991.2">
    <property type="nucleotide sequence ID" value="XM_003336943.2"/>
</dbReference>
<organism evidence="1 2">
    <name type="scientific">Puccinia graminis f. sp. tritici (strain CRL 75-36-700-3 / race SCCL)</name>
    <name type="common">Black stem rust fungus</name>
    <dbReference type="NCBI Taxonomy" id="418459"/>
    <lineage>
        <taxon>Eukaryota</taxon>
        <taxon>Fungi</taxon>
        <taxon>Dikarya</taxon>
        <taxon>Basidiomycota</taxon>
        <taxon>Pucciniomycotina</taxon>
        <taxon>Pucciniomycetes</taxon>
        <taxon>Pucciniales</taxon>
        <taxon>Pucciniaceae</taxon>
        <taxon>Puccinia</taxon>
    </lineage>
</organism>
<proteinExistence type="predicted"/>
<dbReference type="VEuPathDB" id="FungiDB:PGTG_18704"/>
<dbReference type="InParanoid" id="E3L7P7"/>
<evidence type="ECO:0000313" key="1">
    <source>
        <dbReference type="EMBL" id="EFP92572.2"/>
    </source>
</evidence>
<dbReference type="GeneID" id="10538731"/>
<reference evidence="2" key="2">
    <citation type="journal article" date="2011" name="Proc. Natl. Acad. Sci. U.S.A.">
        <title>Obligate biotrophy features unraveled by the genomic analysis of rust fungi.</title>
        <authorList>
            <person name="Duplessis S."/>
            <person name="Cuomo C.A."/>
            <person name="Lin Y.-C."/>
            <person name="Aerts A."/>
            <person name="Tisserant E."/>
            <person name="Veneault-Fourrey C."/>
            <person name="Joly D.L."/>
            <person name="Hacquard S."/>
            <person name="Amselem J."/>
            <person name="Cantarel B.L."/>
            <person name="Chiu R."/>
            <person name="Coutinho P.M."/>
            <person name="Feau N."/>
            <person name="Field M."/>
            <person name="Frey P."/>
            <person name="Gelhaye E."/>
            <person name="Goldberg J."/>
            <person name="Grabherr M.G."/>
            <person name="Kodira C.D."/>
            <person name="Kohler A."/>
            <person name="Kuees U."/>
            <person name="Lindquist E.A."/>
            <person name="Lucas S.M."/>
            <person name="Mago R."/>
            <person name="Mauceli E."/>
            <person name="Morin E."/>
            <person name="Murat C."/>
            <person name="Pangilinan J.L."/>
            <person name="Park R."/>
            <person name="Pearson M."/>
            <person name="Quesneville H."/>
            <person name="Rouhier N."/>
            <person name="Sakthikumar S."/>
            <person name="Salamov A.A."/>
            <person name="Schmutz J."/>
            <person name="Selles B."/>
            <person name="Shapiro H."/>
            <person name="Tanguay P."/>
            <person name="Tuskan G.A."/>
            <person name="Henrissat B."/>
            <person name="Van de Peer Y."/>
            <person name="Rouze P."/>
            <person name="Ellis J.G."/>
            <person name="Dodds P.N."/>
            <person name="Schein J.E."/>
            <person name="Zhong S."/>
            <person name="Hamelin R.C."/>
            <person name="Grigoriev I.V."/>
            <person name="Szabo L.J."/>
            <person name="Martin F."/>
        </authorList>
    </citation>
    <scope>NUCLEOTIDE SEQUENCE [LARGE SCALE GENOMIC DNA]</scope>
    <source>
        <strain evidence="2">CRL 75-36-700-3 / race SCCL</strain>
    </source>
</reference>
<accession>E3L7P7</accession>
<protein>
    <submittedName>
        <fullName evidence="1">Uncharacterized protein</fullName>
    </submittedName>
</protein>
<sequence length="190" mass="21202">MKYPQKAVPMKKRKFTEEDALEISGFSAHLLTDLQHHYISEVSADGTLLSEDLFLADDCVAILASLDHITNVKDLRTVIGGDCFEGQSEWLFQWLMNYKSSGSFHNNTMPAACPQKKRKSAQAVTKSISQIALGVGLPPRPPTKKALAAEDSRIRSLERKEAKEKKAADLIRRRQQISRIILDTKASHGI</sequence>
<dbReference type="Proteomes" id="UP000008783">
    <property type="component" value="Unassembled WGS sequence"/>
</dbReference>
<evidence type="ECO:0000313" key="2">
    <source>
        <dbReference type="Proteomes" id="UP000008783"/>
    </source>
</evidence>
<name>E3L7P7_PUCGT</name>
<keyword evidence="2" id="KW-1185">Reference proteome</keyword>
<dbReference type="AlphaFoldDB" id="E3L7P7"/>
<dbReference type="KEGG" id="pgr:PGTG_18704"/>
<gene>
    <name evidence="1" type="ORF">PGTG_18704</name>
</gene>
<reference key="1">
    <citation type="submission" date="2007-01" db="EMBL/GenBank/DDBJ databases">
        <title>The Genome Sequence of Puccinia graminis f. sp. tritici Strain CRL 75-36-700-3.</title>
        <authorList>
            <consortium name="The Broad Institute Genome Sequencing Platform"/>
            <person name="Birren B."/>
            <person name="Lander E."/>
            <person name="Galagan J."/>
            <person name="Nusbaum C."/>
            <person name="Devon K."/>
            <person name="Cuomo C."/>
            <person name="Jaffe D."/>
            <person name="Butler J."/>
            <person name="Alvarez P."/>
            <person name="Gnerre S."/>
            <person name="Grabherr M."/>
            <person name="Mauceli E."/>
            <person name="Brockman W."/>
            <person name="Young S."/>
            <person name="LaButti K."/>
            <person name="Sykes S."/>
            <person name="DeCaprio D."/>
            <person name="Crawford M."/>
            <person name="Koehrsen M."/>
            <person name="Engels R."/>
            <person name="Montgomery P."/>
            <person name="Pearson M."/>
            <person name="Howarth C."/>
            <person name="Larson L."/>
            <person name="White J."/>
            <person name="Zeng Q."/>
            <person name="Kodira C."/>
            <person name="Yandava C."/>
            <person name="Alvarado L."/>
            <person name="O'Leary S."/>
            <person name="Szabo L."/>
            <person name="Dean R."/>
            <person name="Schein J."/>
        </authorList>
    </citation>
    <scope>NUCLEOTIDE SEQUENCE</scope>
    <source>
        <strain>CRL 75-36-700-3</strain>
    </source>
</reference>
<dbReference type="HOGENOM" id="CLU_1428627_0_0_1"/>